<dbReference type="CDD" id="cd00293">
    <property type="entry name" value="USP-like"/>
    <property type="match status" value="1"/>
</dbReference>
<gene>
    <name evidence="3" type="ORF">FRZ44_27920</name>
</gene>
<dbReference type="PANTHER" id="PTHR46268:SF6">
    <property type="entry name" value="UNIVERSAL STRESS PROTEIN UP12"/>
    <property type="match status" value="1"/>
</dbReference>
<sequence length="285" mass="31065">MTAEREIAAVRRILVALDASPESMAALEHAVTLAARLHAELEGLFIEDEDLINLARQPFAREVCRLTSTVQSLDAAKLEQDLRNQAGMARNALRMKAEALRLRWSFRVVRGRIEGAIEAAAGTVDLLAIGRRQRMIEGQALGRSSTEMAKRLGCSVLMAMPTQARAQAPIAVVFTSSPCGDAALDLAQRTAREEKRPLLVIVPAKDKAEYETRRRLLEEGIGTDPKHILIRPAIGPDGQALKRALQREQPQLLVLGCDLAGQLPPELAEFAAGSNFPVLVMRGSL</sequence>
<evidence type="ECO:0000313" key="4">
    <source>
        <dbReference type="Proteomes" id="UP000326202"/>
    </source>
</evidence>
<dbReference type="Gene3D" id="3.40.50.12370">
    <property type="match status" value="1"/>
</dbReference>
<keyword evidence="4" id="KW-1185">Reference proteome</keyword>
<dbReference type="Proteomes" id="UP000326202">
    <property type="component" value="Chromosome"/>
</dbReference>
<comment type="similarity">
    <text evidence="1">Belongs to the universal stress protein A family.</text>
</comment>
<dbReference type="InterPro" id="IPR006016">
    <property type="entry name" value="UspA"/>
</dbReference>
<dbReference type="RefSeq" id="WP_151177749.1">
    <property type="nucleotide sequence ID" value="NZ_CP042906.1"/>
</dbReference>
<organism evidence="3 4">
    <name type="scientific">Hypericibacter terrae</name>
    <dbReference type="NCBI Taxonomy" id="2602015"/>
    <lineage>
        <taxon>Bacteria</taxon>
        <taxon>Pseudomonadati</taxon>
        <taxon>Pseudomonadota</taxon>
        <taxon>Alphaproteobacteria</taxon>
        <taxon>Rhodospirillales</taxon>
        <taxon>Dongiaceae</taxon>
        <taxon>Hypericibacter</taxon>
    </lineage>
</organism>
<feature type="domain" description="UspA" evidence="2">
    <location>
        <begin position="11"/>
        <end position="158"/>
    </location>
</feature>
<accession>A0A5J6MIV5</accession>
<dbReference type="KEGG" id="htq:FRZ44_27920"/>
<dbReference type="PANTHER" id="PTHR46268">
    <property type="entry name" value="STRESS RESPONSE PROTEIN NHAX"/>
    <property type="match status" value="1"/>
</dbReference>
<protein>
    <recommendedName>
        <fullName evidence="2">UspA domain-containing protein</fullName>
    </recommendedName>
</protein>
<dbReference type="Pfam" id="PF00582">
    <property type="entry name" value="Usp"/>
    <property type="match status" value="1"/>
</dbReference>
<proteinExistence type="inferred from homology"/>
<evidence type="ECO:0000256" key="1">
    <source>
        <dbReference type="ARBA" id="ARBA00008791"/>
    </source>
</evidence>
<name>A0A5J6MIV5_9PROT</name>
<dbReference type="OrthoDB" id="189896at2"/>
<dbReference type="SUPFAM" id="SSF52402">
    <property type="entry name" value="Adenine nucleotide alpha hydrolases-like"/>
    <property type="match status" value="1"/>
</dbReference>
<reference evidence="3 4" key="1">
    <citation type="submission" date="2019-08" db="EMBL/GenBank/DDBJ databases">
        <title>Hyperibacter terrae gen. nov., sp. nov. and Hyperibacter viscosus sp. nov., two new members in the family Rhodospirillaceae isolated from the rhizosphere of Hypericum perforatum.</title>
        <authorList>
            <person name="Noviana Z."/>
        </authorList>
    </citation>
    <scope>NUCLEOTIDE SEQUENCE [LARGE SCALE GENOMIC DNA]</scope>
    <source>
        <strain evidence="3 4">R5913</strain>
    </source>
</reference>
<evidence type="ECO:0000313" key="3">
    <source>
        <dbReference type="EMBL" id="QEX17492.1"/>
    </source>
</evidence>
<dbReference type="AlphaFoldDB" id="A0A5J6MIV5"/>
<evidence type="ECO:0000259" key="2">
    <source>
        <dbReference type="Pfam" id="PF00582"/>
    </source>
</evidence>
<dbReference type="EMBL" id="CP042906">
    <property type="protein sequence ID" value="QEX17492.1"/>
    <property type="molecule type" value="Genomic_DNA"/>
</dbReference>